<dbReference type="CDD" id="cd01949">
    <property type="entry name" value="GGDEF"/>
    <property type="match status" value="1"/>
</dbReference>
<keyword evidence="1" id="KW-0812">Transmembrane</keyword>
<dbReference type="Gene3D" id="3.30.70.270">
    <property type="match status" value="1"/>
</dbReference>
<dbReference type="PROSITE" id="PS50883">
    <property type="entry name" value="EAL"/>
    <property type="match status" value="1"/>
</dbReference>
<dbReference type="SMART" id="SM00052">
    <property type="entry name" value="EAL"/>
    <property type="match status" value="1"/>
</dbReference>
<dbReference type="AlphaFoldDB" id="A0A6J7JN56"/>
<evidence type="ECO:0000259" key="3">
    <source>
        <dbReference type="PROSITE" id="PS50887"/>
    </source>
</evidence>
<dbReference type="InterPro" id="IPR001633">
    <property type="entry name" value="EAL_dom"/>
</dbReference>
<dbReference type="PANTHER" id="PTHR44757:SF2">
    <property type="entry name" value="BIOFILM ARCHITECTURE MAINTENANCE PROTEIN MBAA"/>
    <property type="match status" value="1"/>
</dbReference>
<dbReference type="Gene3D" id="3.20.20.450">
    <property type="entry name" value="EAL domain"/>
    <property type="match status" value="1"/>
</dbReference>
<dbReference type="InterPro" id="IPR035919">
    <property type="entry name" value="EAL_sf"/>
</dbReference>
<feature type="transmembrane region" description="Helical" evidence="1">
    <location>
        <begin position="183"/>
        <end position="206"/>
    </location>
</feature>
<feature type="domain" description="GGDEF" evidence="3">
    <location>
        <begin position="384"/>
        <end position="518"/>
    </location>
</feature>
<dbReference type="PROSITE" id="PS50887">
    <property type="entry name" value="GGDEF"/>
    <property type="match status" value="1"/>
</dbReference>
<reference evidence="4" key="1">
    <citation type="submission" date="2020-05" db="EMBL/GenBank/DDBJ databases">
        <authorList>
            <person name="Chiriac C."/>
            <person name="Salcher M."/>
            <person name="Ghai R."/>
            <person name="Kavagutti S V."/>
        </authorList>
    </citation>
    <scope>NUCLEOTIDE SEQUENCE</scope>
</reference>
<dbReference type="SUPFAM" id="SSF55073">
    <property type="entry name" value="Nucleotide cyclase"/>
    <property type="match status" value="1"/>
</dbReference>
<dbReference type="InterPro" id="IPR043128">
    <property type="entry name" value="Rev_trsase/Diguanyl_cyclase"/>
</dbReference>
<feature type="transmembrane region" description="Helical" evidence="1">
    <location>
        <begin position="218"/>
        <end position="239"/>
    </location>
</feature>
<dbReference type="InterPro" id="IPR029787">
    <property type="entry name" value="Nucleotide_cyclase"/>
</dbReference>
<feature type="transmembrane region" description="Helical" evidence="1">
    <location>
        <begin position="85"/>
        <end position="106"/>
    </location>
</feature>
<protein>
    <submittedName>
        <fullName evidence="4">Unannotated protein</fullName>
    </submittedName>
</protein>
<feature type="transmembrane region" description="Helical" evidence="1">
    <location>
        <begin position="251"/>
        <end position="267"/>
    </location>
</feature>
<feature type="transmembrane region" description="Helical" evidence="1">
    <location>
        <begin position="313"/>
        <end position="332"/>
    </location>
</feature>
<evidence type="ECO:0000259" key="2">
    <source>
        <dbReference type="PROSITE" id="PS50883"/>
    </source>
</evidence>
<feature type="transmembrane region" description="Helical" evidence="1">
    <location>
        <begin position="118"/>
        <end position="139"/>
    </location>
</feature>
<evidence type="ECO:0000256" key="1">
    <source>
        <dbReference type="SAM" id="Phobius"/>
    </source>
</evidence>
<evidence type="ECO:0000313" key="4">
    <source>
        <dbReference type="EMBL" id="CAB4943754.1"/>
    </source>
</evidence>
<feature type="transmembrane region" description="Helical" evidence="1">
    <location>
        <begin position="288"/>
        <end position="307"/>
    </location>
</feature>
<feature type="transmembrane region" description="Helical" evidence="1">
    <location>
        <begin position="21"/>
        <end position="43"/>
    </location>
</feature>
<gene>
    <name evidence="4" type="ORF">UFOPK3564_03103</name>
</gene>
<dbReference type="SMART" id="SM00267">
    <property type="entry name" value="GGDEF"/>
    <property type="match status" value="1"/>
</dbReference>
<dbReference type="SUPFAM" id="SSF141868">
    <property type="entry name" value="EAL domain-like"/>
    <property type="match status" value="1"/>
</dbReference>
<dbReference type="Pfam" id="PF00563">
    <property type="entry name" value="EAL"/>
    <property type="match status" value="1"/>
</dbReference>
<keyword evidence="1" id="KW-1133">Transmembrane helix</keyword>
<dbReference type="PANTHER" id="PTHR44757">
    <property type="entry name" value="DIGUANYLATE CYCLASE DGCP"/>
    <property type="match status" value="1"/>
</dbReference>
<dbReference type="InterPro" id="IPR052155">
    <property type="entry name" value="Biofilm_reg_signaling"/>
</dbReference>
<dbReference type="InterPro" id="IPR000160">
    <property type="entry name" value="GGDEF_dom"/>
</dbReference>
<organism evidence="4">
    <name type="scientific">freshwater metagenome</name>
    <dbReference type="NCBI Taxonomy" id="449393"/>
    <lineage>
        <taxon>unclassified sequences</taxon>
        <taxon>metagenomes</taxon>
        <taxon>ecological metagenomes</taxon>
    </lineage>
</organism>
<name>A0A6J7JN56_9ZZZZ</name>
<feature type="transmembrane region" description="Helical" evidence="1">
    <location>
        <begin position="151"/>
        <end position="171"/>
    </location>
</feature>
<accession>A0A6J7JN56</accession>
<dbReference type="EMBL" id="CAFBMK010000269">
    <property type="protein sequence ID" value="CAB4943754.1"/>
    <property type="molecule type" value="Genomic_DNA"/>
</dbReference>
<dbReference type="NCBIfam" id="TIGR00254">
    <property type="entry name" value="GGDEF"/>
    <property type="match status" value="1"/>
</dbReference>
<keyword evidence="1" id="KW-0472">Membrane</keyword>
<feature type="domain" description="EAL" evidence="2">
    <location>
        <begin position="527"/>
        <end position="778"/>
    </location>
</feature>
<proteinExistence type="predicted"/>
<dbReference type="Pfam" id="PF00990">
    <property type="entry name" value="GGDEF"/>
    <property type="match status" value="1"/>
</dbReference>
<dbReference type="CDD" id="cd01948">
    <property type="entry name" value="EAL"/>
    <property type="match status" value="1"/>
</dbReference>
<sequence length="789" mass="84088">MSVPAERRAWSPPDLASSGPWPAVATAAIVLLALAAAVMAVLGTDGPSGLVEDRGLRVAEAVVAGIAVLGVAHRRALARSPRERLAWLAIGVLATAVCATLAAFAVDPSMGGRLYGPFPTTVLQMAIAPLAVAGLLVLERPVRDRAQGLRVATDGIAIACSTCVLGWYVAVRPLRDAGLGADLTATAAMAYVVLDAVAFALGLLVLSRASFPTRRTIALAVAGLGLLLLADVARIVHYLPGPRSASALSELGWIAALACLAVAAWMPRRPLRLDRDDVQEGWPWWLTLPYTFLIPVAVVLVVAARRGDVDEPMVLGAAAIIAVLGFRHVFAVRENEALTARLRRSVDELAHRAEHDELTGLLNRGGLVDRLDRLRTESGTGDGQPLALVFVDIDRFKGINDTLGHAAGDAVLRTIGTRLEAAAARDDGLAVRFAGDEFVLLFPGMGAETEALRAAQDALDDLERPIVLADGGEVVVTGSAGVALSPRLLDGETIVREADLAMFEAKSGGRARVELFEEDLRARSEERMRTEQEMRRALQDCGSAFEVHLQPLALLDGDRLWGAEALVRWRHPEHGMVLPGRFLPVAEESGMIVPLGEHVLAEACAAAVAVPGLIVSVNLSPRQIHDPLLVATVREQLELQGLPAGRLCLEVTEDVLVDDRTVAVLEDLQALGVRVAIDDFGIGASSLRQLRRIPGAVVKIDRSFTERLDGPHGGDDRVLITALVAIAAQLELEIVAEGIERQSQLEIVRDLGVTIGQGWHLGVPQRSAAFVTAHGGRPLVRRVAERRKR</sequence>
<feature type="transmembrane region" description="Helical" evidence="1">
    <location>
        <begin position="55"/>
        <end position="73"/>
    </location>
</feature>